<gene>
    <name evidence="8" type="ORF">IDJ77_01125</name>
</gene>
<comment type="similarity">
    <text evidence="2">Belongs to the SusD family.</text>
</comment>
<dbReference type="Pfam" id="PF14322">
    <property type="entry name" value="SusD-like_3"/>
    <property type="match status" value="1"/>
</dbReference>
<comment type="subcellular location">
    <subcellularLocation>
        <location evidence="1">Cell outer membrane</location>
    </subcellularLocation>
</comment>
<evidence type="ECO:0000313" key="9">
    <source>
        <dbReference type="Proteomes" id="UP000606600"/>
    </source>
</evidence>
<evidence type="ECO:0000313" key="8">
    <source>
        <dbReference type="EMBL" id="MBD1362397.1"/>
    </source>
</evidence>
<protein>
    <submittedName>
        <fullName evidence="8">RagB/SusD family nutrient uptake outer membrane protein</fullName>
    </submittedName>
</protein>
<dbReference type="EMBL" id="JACWMY010000001">
    <property type="protein sequence ID" value="MBD1362397.1"/>
    <property type="molecule type" value="Genomic_DNA"/>
</dbReference>
<evidence type="ECO:0000259" key="6">
    <source>
        <dbReference type="Pfam" id="PF07980"/>
    </source>
</evidence>
<dbReference type="InterPro" id="IPR033985">
    <property type="entry name" value="SusD-like_N"/>
</dbReference>
<organism evidence="8 9">
    <name type="scientific">Mucilaginibacter pankratovii</name>
    <dbReference type="NCBI Taxonomy" id="2772110"/>
    <lineage>
        <taxon>Bacteria</taxon>
        <taxon>Pseudomonadati</taxon>
        <taxon>Bacteroidota</taxon>
        <taxon>Sphingobacteriia</taxon>
        <taxon>Sphingobacteriales</taxon>
        <taxon>Sphingobacteriaceae</taxon>
        <taxon>Mucilaginibacter</taxon>
    </lineage>
</organism>
<evidence type="ECO:0000256" key="1">
    <source>
        <dbReference type="ARBA" id="ARBA00004442"/>
    </source>
</evidence>
<proteinExistence type="inferred from homology"/>
<dbReference type="InterPro" id="IPR011990">
    <property type="entry name" value="TPR-like_helical_dom_sf"/>
</dbReference>
<dbReference type="RefSeq" id="WP_191187083.1">
    <property type="nucleotide sequence ID" value="NZ_JACWMY010000001.1"/>
</dbReference>
<dbReference type="InterPro" id="IPR012944">
    <property type="entry name" value="SusD_RagB_dom"/>
</dbReference>
<dbReference type="Gene3D" id="1.25.40.390">
    <property type="match status" value="1"/>
</dbReference>
<dbReference type="SUPFAM" id="SSF48452">
    <property type="entry name" value="TPR-like"/>
    <property type="match status" value="1"/>
</dbReference>
<feature type="domain" description="SusD-like N-terminal" evidence="7">
    <location>
        <begin position="91"/>
        <end position="223"/>
    </location>
</feature>
<evidence type="ECO:0000256" key="5">
    <source>
        <dbReference type="ARBA" id="ARBA00023237"/>
    </source>
</evidence>
<evidence type="ECO:0000259" key="7">
    <source>
        <dbReference type="Pfam" id="PF14322"/>
    </source>
</evidence>
<accession>A0ABR7WJ94</accession>
<sequence length="566" mass="64011">MKKYIYITLLAALIITGSCKKALEVGPKGSLNEEQVATPEQADGFVIAAYSQLGNDEINRAFSMYQYGNIRADDAYKGGGGINDGDVFHSMETFVNSRPDQWNYDGIWFNIYIGIRRANEGLRVMNKFTESEFPLLNTRKAELRFLRGYWYLMLENLFKNIPYIDETVPADEYKNKKNNEFTRDQILEKIALDFKFASENLPALQSQVGRANKYAAFAFLAKTRLFQAYKQNENHGVTGMDATHLQEVVDAADKVLASSYKLQSDFANNFLPGSTENGSESIMAVQFSTDDGAGRGRVNYGDMLTVPQGIGCCDFQKPSQTLMNAFRTTTDGVPLLDNFNQQNVDFAVNTVDPRVDHTISRPGAPWKYEPTRLVTAGWSRNVPIYGTYNSMKENVSPDCDCFINIAPFYGNTKTRIMIRLADVMLFKAEALVELGRQGEALPIINEIRTRAGNSTARLKMENGTFTSKYNVKPYNPGVNIVWDQANARKALRFERRLEMALEGERFFDLIRWGVADQVINAYFDTEKPARSIFQGAHFTKGRDEYLPIPQNQIFFSEGLYVQNPGY</sequence>
<feature type="domain" description="RagB/SusD" evidence="6">
    <location>
        <begin position="280"/>
        <end position="566"/>
    </location>
</feature>
<dbReference type="Pfam" id="PF07980">
    <property type="entry name" value="SusD_RagB"/>
    <property type="match status" value="1"/>
</dbReference>
<comment type="caution">
    <text evidence="8">The sequence shown here is derived from an EMBL/GenBank/DDBJ whole genome shotgun (WGS) entry which is preliminary data.</text>
</comment>
<reference evidence="8 9" key="1">
    <citation type="submission" date="2020-09" db="EMBL/GenBank/DDBJ databases">
        <title>Novel species of Mucilaginibacter isolated from a glacier on the Tibetan Plateau.</title>
        <authorList>
            <person name="Liu Q."/>
            <person name="Xin Y.-H."/>
        </authorList>
    </citation>
    <scope>NUCLEOTIDE SEQUENCE [LARGE SCALE GENOMIC DNA]</scope>
    <source>
        <strain evidence="8 9">ZT4R22</strain>
    </source>
</reference>
<evidence type="ECO:0000256" key="4">
    <source>
        <dbReference type="ARBA" id="ARBA00023136"/>
    </source>
</evidence>
<dbReference type="Proteomes" id="UP000606600">
    <property type="component" value="Unassembled WGS sequence"/>
</dbReference>
<keyword evidence="3" id="KW-0732">Signal</keyword>
<evidence type="ECO:0000256" key="3">
    <source>
        <dbReference type="ARBA" id="ARBA00022729"/>
    </source>
</evidence>
<keyword evidence="4" id="KW-0472">Membrane</keyword>
<name>A0ABR7WJ94_9SPHI</name>
<keyword evidence="5" id="KW-0998">Cell outer membrane</keyword>
<keyword evidence="9" id="KW-1185">Reference proteome</keyword>
<evidence type="ECO:0000256" key="2">
    <source>
        <dbReference type="ARBA" id="ARBA00006275"/>
    </source>
</evidence>
<dbReference type="PROSITE" id="PS51257">
    <property type="entry name" value="PROKAR_LIPOPROTEIN"/>
    <property type="match status" value="1"/>
</dbReference>